<dbReference type="Gene3D" id="3.30.530.20">
    <property type="match status" value="1"/>
</dbReference>
<dbReference type="EMBL" id="QORE01000649">
    <property type="protein sequence ID" value="RCI73326.1"/>
    <property type="molecule type" value="Genomic_DNA"/>
</dbReference>
<dbReference type="eggNOG" id="COG4276">
    <property type="taxonomic scope" value="Bacteria"/>
</dbReference>
<proteinExistence type="predicted"/>
<dbReference type="Proteomes" id="UP000253594">
    <property type="component" value="Unassembled WGS sequence"/>
</dbReference>
<comment type="caution">
    <text evidence="2">The sequence shown here is derived from an EMBL/GenBank/DDBJ whole genome shotgun (WGS) entry which is preliminary data.</text>
</comment>
<evidence type="ECO:0008006" key="4">
    <source>
        <dbReference type="Google" id="ProtNLM"/>
    </source>
</evidence>
<dbReference type="AlphaFoldDB" id="A0A080VP18"/>
<name>A0A080VP18_PSEAI</name>
<evidence type="ECO:0000313" key="1">
    <source>
        <dbReference type="EMBL" id="MZZ10788.1"/>
    </source>
</evidence>
<dbReference type="EMBL" id="WXZT01000001">
    <property type="protein sequence ID" value="MZZ10788.1"/>
    <property type="molecule type" value="Genomic_DNA"/>
</dbReference>
<dbReference type="SUPFAM" id="SSF55961">
    <property type="entry name" value="Bet v1-like"/>
    <property type="match status" value="1"/>
</dbReference>
<dbReference type="InterPro" id="IPR023393">
    <property type="entry name" value="START-like_dom_sf"/>
</dbReference>
<dbReference type="RefSeq" id="WP_003119281.1">
    <property type="nucleotide sequence ID" value="NZ_AP014839.1"/>
</dbReference>
<sequence>MNISLHFESRLQASPEQLWRWITSVDGILREIRPLLSMSVPPGIRSLEDLEVVPRRPLFRSHMRLFGLLPLGTSQLTLLELTPGRGFIEQSPMTGMRLWRHERRILPTPGEAGECLLVDQLTVRPLFAAGLVRWFLTRIFRHRHRVLCRQFRTDRR</sequence>
<dbReference type="Proteomes" id="UP000644192">
    <property type="component" value="Unassembled WGS sequence"/>
</dbReference>
<accession>A0A080VP18</accession>
<reference evidence="2 3" key="1">
    <citation type="submission" date="2018-07" db="EMBL/GenBank/DDBJ databases">
        <title>Mechanisms of high-level aminoglycoside resistance among Gram-negative pathogens in Brazil.</title>
        <authorList>
            <person name="Ballaben A.S."/>
            <person name="Darini A.L.C."/>
            <person name="Doi Y."/>
        </authorList>
    </citation>
    <scope>NUCLEOTIDE SEQUENCE [LARGE SCALE GENOMIC DNA]</scope>
    <source>
        <strain evidence="2 3">B2-305</strain>
    </source>
</reference>
<gene>
    <name evidence="2" type="ORF">DT376_18950</name>
    <name evidence="1" type="ORF">GUL26_00870</name>
</gene>
<reference evidence="1" key="2">
    <citation type="submission" date="2020-01" db="EMBL/GenBank/DDBJ databases">
        <title>Bacteria Cultured from War Wounds Associated with the Conflict in Eastern Ukraine.</title>
        <authorList>
            <person name="Snesrud E."/>
            <person name="Galac M.R."/>
            <person name="Mc Gann P."/>
            <person name="Valentine K."/>
            <person name="Viacheslav K."/>
        </authorList>
    </citation>
    <scope>NUCLEOTIDE SEQUENCE</scope>
    <source>
        <strain evidence="1">VNMU148</strain>
    </source>
</reference>
<evidence type="ECO:0000313" key="2">
    <source>
        <dbReference type="EMBL" id="RCI73326.1"/>
    </source>
</evidence>
<organism evidence="2 3">
    <name type="scientific">Pseudomonas aeruginosa</name>
    <dbReference type="NCBI Taxonomy" id="287"/>
    <lineage>
        <taxon>Bacteria</taxon>
        <taxon>Pseudomonadati</taxon>
        <taxon>Pseudomonadota</taxon>
        <taxon>Gammaproteobacteria</taxon>
        <taxon>Pseudomonadales</taxon>
        <taxon>Pseudomonadaceae</taxon>
        <taxon>Pseudomonas</taxon>
    </lineage>
</organism>
<protein>
    <recommendedName>
        <fullName evidence="4">SRPBCC family protein</fullName>
    </recommendedName>
</protein>
<evidence type="ECO:0000313" key="3">
    <source>
        <dbReference type="Proteomes" id="UP000253594"/>
    </source>
</evidence>